<keyword evidence="2" id="KW-0371">Homeobox</keyword>
<dbReference type="GO" id="GO:0003677">
    <property type="term" value="F:DNA binding"/>
    <property type="evidence" value="ECO:0007669"/>
    <property type="project" value="UniProtKB-KW"/>
</dbReference>
<reference evidence="2" key="1">
    <citation type="submission" date="2019-12" db="EMBL/GenBank/DDBJ databases">
        <title>An insight into the sialome of adult female Ixodes ricinus ticks feeding for 6 days.</title>
        <authorList>
            <person name="Perner J."/>
            <person name="Ribeiro J.M.C."/>
        </authorList>
    </citation>
    <scope>NUCLEOTIDE SEQUENCE</scope>
    <source>
        <strain evidence="2">Semi-engorged</strain>
        <tissue evidence="2">Salivary glands</tissue>
    </source>
</reference>
<organism evidence="2">
    <name type="scientific">Ixodes ricinus</name>
    <name type="common">Common tick</name>
    <name type="synonym">Acarus ricinus</name>
    <dbReference type="NCBI Taxonomy" id="34613"/>
    <lineage>
        <taxon>Eukaryota</taxon>
        <taxon>Metazoa</taxon>
        <taxon>Ecdysozoa</taxon>
        <taxon>Arthropoda</taxon>
        <taxon>Chelicerata</taxon>
        <taxon>Arachnida</taxon>
        <taxon>Acari</taxon>
        <taxon>Parasitiformes</taxon>
        <taxon>Ixodida</taxon>
        <taxon>Ixodoidea</taxon>
        <taxon>Ixodidae</taxon>
        <taxon>Ixodinae</taxon>
        <taxon>Ixodes</taxon>
    </lineage>
</organism>
<evidence type="ECO:0000313" key="2">
    <source>
        <dbReference type="EMBL" id="MXU92413.1"/>
    </source>
</evidence>
<sequence>MENESATPIKGFGAMSALVRFLACVCSIVDGQTGITSKHFGTLLALVGSRYMNQTGLFSEMHLQTPGTIEQLITPLLLNITVHFVHGAGQHGRMLALGLFITMGNQVAHNFMLISSDKRARTTSEADVLGGLL</sequence>
<name>A0A6B0URS3_IXORI</name>
<protein>
    <submittedName>
        <fullName evidence="2">Putative homeobox transcription factor sip1</fullName>
    </submittedName>
</protein>
<keyword evidence="2" id="KW-0238">DNA-binding</keyword>
<evidence type="ECO:0000256" key="1">
    <source>
        <dbReference type="SAM" id="SignalP"/>
    </source>
</evidence>
<proteinExistence type="predicted"/>
<keyword evidence="1" id="KW-0732">Signal</keyword>
<accession>A0A6B0URS3</accession>
<dbReference type="AlphaFoldDB" id="A0A6B0URS3"/>
<feature type="chain" id="PRO_5025339773" evidence="1">
    <location>
        <begin position="32"/>
        <end position="133"/>
    </location>
</feature>
<dbReference type="EMBL" id="GIFC01010330">
    <property type="protein sequence ID" value="MXU92413.1"/>
    <property type="molecule type" value="Transcribed_RNA"/>
</dbReference>
<feature type="signal peptide" evidence="1">
    <location>
        <begin position="1"/>
        <end position="31"/>
    </location>
</feature>